<keyword evidence="5" id="KW-1185">Reference proteome</keyword>
<dbReference type="SUPFAM" id="SSF48179">
    <property type="entry name" value="6-phosphogluconate dehydrogenase C-terminal domain-like"/>
    <property type="match status" value="1"/>
</dbReference>
<dbReference type="PROSITE" id="PS51176">
    <property type="entry name" value="PDH_ADH"/>
    <property type="match status" value="1"/>
</dbReference>
<dbReference type="Gene3D" id="1.10.3660.10">
    <property type="entry name" value="6-phosphogluconate dehydrogenase C-terminal like domain"/>
    <property type="match status" value="1"/>
</dbReference>
<evidence type="ECO:0000256" key="2">
    <source>
        <dbReference type="ARBA" id="ARBA00023002"/>
    </source>
</evidence>
<dbReference type="SUPFAM" id="SSF51735">
    <property type="entry name" value="NAD(P)-binding Rossmann-fold domains"/>
    <property type="match status" value="1"/>
</dbReference>
<evidence type="ECO:0000313" key="4">
    <source>
        <dbReference type="EMBL" id="MBW5481410.1"/>
    </source>
</evidence>
<keyword evidence="2" id="KW-0560">Oxidoreductase</keyword>
<comment type="similarity">
    <text evidence="1">Belongs to the prephenate/arogenate dehydrogenase family.</text>
</comment>
<reference evidence="4 5" key="1">
    <citation type="submission" date="2019-12" db="EMBL/GenBank/DDBJ databases">
        <title>Genome sequence of Streptomyces bambusae.</title>
        <authorList>
            <person name="Bansal K."/>
            <person name="Choksket S."/>
            <person name="Korpole S."/>
            <person name="Patil P.B."/>
        </authorList>
    </citation>
    <scope>NUCLEOTIDE SEQUENCE [LARGE SCALE GENOMIC DNA]</scope>
    <source>
        <strain evidence="4 5">SK60</strain>
    </source>
</reference>
<name>A0ABS6Z0Y7_9ACTN</name>
<evidence type="ECO:0000259" key="3">
    <source>
        <dbReference type="PROSITE" id="PS51176"/>
    </source>
</evidence>
<protein>
    <submittedName>
        <fullName evidence="4">Prephenate dehydrogenase/arogenate dehydrogenase family protein</fullName>
    </submittedName>
</protein>
<proteinExistence type="inferred from homology"/>
<dbReference type="InterPro" id="IPR008927">
    <property type="entry name" value="6-PGluconate_DH-like_C_sf"/>
</dbReference>
<dbReference type="Gene3D" id="3.40.50.720">
    <property type="entry name" value="NAD(P)-binding Rossmann-like Domain"/>
    <property type="match status" value="1"/>
</dbReference>
<evidence type="ECO:0000313" key="5">
    <source>
        <dbReference type="Proteomes" id="UP000812013"/>
    </source>
</evidence>
<sequence>MIRRAVIVGGQGAVGRLFTERLLGSGIQICVVDPAGAGTPAPGGARRIHGDITDLSPQLEKELGKADMVVLAVPEPVALAAIKGVAAALRPGALLVDTLSVKQRVDEEFRAHLHGVEAVGLNPMFAPALGFEGRVVAASVAFDGPLTAELLELVESWGGRIVRVEATEHDRLTAVSQALTHATVLSFGLALSKMGTDVEEVARIAPPPHKTLASLLARVSSGTPEVYWDVQAANPQAVDARSALAEAARRLADTVKDGTEDDFTALMSKVRGALGAELDNYRELCARIFANV</sequence>
<evidence type="ECO:0000256" key="1">
    <source>
        <dbReference type="ARBA" id="ARBA00007964"/>
    </source>
</evidence>
<dbReference type="InterPro" id="IPR050812">
    <property type="entry name" value="Preph/Arog_dehydrog"/>
</dbReference>
<accession>A0ABS6Z0Y7</accession>
<dbReference type="Pfam" id="PF02153">
    <property type="entry name" value="PDH_N"/>
    <property type="match status" value="1"/>
</dbReference>
<dbReference type="InterPro" id="IPR003099">
    <property type="entry name" value="Prephen_DH"/>
</dbReference>
<dbReference type="RefSeq" id="WP_219665299.1">
    <property type="nucleotide sequence ID" value="NZ_WTFF01000021.1"/>
</dbReference>
<dbReference type="Pfam" id="PF20463">
    <property type="entry name" value="PDH_C"/>
    <property type="match status" value="1"/>
</dbReference>
<dbReference type="PANTHER" id="PTHR21363:SF0">
    <property type="entry name" value="PREPHENATE DEHYDROGENASE [NADP(+)]"/>
    <property type="match status" value="1"/>
</dbReference>
<feature type="domain" description="Prephenate/arogenate dehydrogenase" evidence="3">
    <location>
        <begin position="3"/>
        <end position="285"/>
    </location>
</feature>
<dbReference type="InterPro" id="IPR046825">
    <property type="entry name" value="PDH_C"/>
</dbReference>
<comment type="caution">
    <text evidence="4">The sequence shown here is derived from an EMBL/GenBank/DDBJ whole genome shotgun (WGS) entry which is preliminary data.</text>
</comment>
<dbReference type="InterPro" id="IPR046826">
    <property type="entry name" value="PDH_N"/>
</dbReference>
<dbReference type="EMBL" id="WTFF01000021">
    <property type="protein sequence ID" value="MBW5481410.1"/>
    <property type="molecule type" value="Genomic_DNA"/>
</dbReference>
<dbReference type="InterPro" id="IPR036291">
    <property type="entry name" value="NAD(P)-bd_dom_sf"/>
</dbReference>
<dbReference type="PANTHER" id="PTHR21363">
    <property type="entry name" value="PREPHENATE DEHYDROGENASE"/>
    <property type="match status" value="1"/>
</dbReference>
<gene>
    <name evidence="4" type="ORF">GPJ59_05805</name>
</gene>
<dbReference type="Proteomes" id="UP000812013">
    <property type="component" value="Unassembled WGS sequence"/>
</dbReference>
<organism evidence="4 5">
    <name type="scientific">Streptomyces bambusae</name>
    <dbReference type="NCBI Taxonomy" id="1550616"/>
    <lineage>
        <taxon>Bacteria</taxon>
        <taxon>Bacillati</taxon>
        <taxon>Actinomycetota</taxon>
        <taxon>Actinomycetes</taxon>
        <taxon>Kitasatosporales</taxon>
        <taxon>Streptomycetaceae</taxon>
        <taxon>Streptomyces</taxon>
    </lineage>
</organism>